<name>K0TR30_THAOC</name>
<evidence type="ECO:0000313" key="2">
    <source>
        <dbReference type="EMBL" id="EJK77082.1"/>
    </source>
</evidence>
<accession>K0TR30</accession>
<proteinExistence type="predicted"/>
<dbReference type="EMBL" id="AGNL01001340">
    <property type="protein sequence ID" value="EJK77082.1"/>
    <property type="molecule type" value="Genomic_DNA"/>
</dbReference>
<organism evidence="2 3">
    <name type="scientific">Thalassiosira oceanica</name>
    <name type="common">Marine diatom</name>
    <dbReference type="NCBI Taxonomy" id="159749"/>
    <lineage>
        <taxon>Eukaryota</taxon>
        <taxon>Sar</taxon>
        <taxon>Stramenopiles</taxon>
        <taxon>Ochrophyta</taxon>
        <taxon>Bacillariophyta</taxon>
        <taxon>Coscinodiscophyceae</taxon>
        <taxon>Thalassiosirophycidae</taxon>
        <taxon>Thalassiosirales</taxon>
        <taxon>Thalassiosiraceae</taxon>
        <taxon>Thalassiosira</taxon>
    </lineage>
</organism>
<gene>
    <name evidence="2" type="ORF">THAOC_01118</name>
</gene>
<sequence>MLFFVTPDDRPRSRTQLKQKTKFRYTVYNQQHEQAGREGGTRRTAAAPGQRSSSMEDQKRADSSGAMQKWKDIEKPWGGEKVKDLELSTQNRDRDEDGGERQ</sequence>
<feature type="region of interest" description="Disordered" evidence="1">
    <location>
        <begin position="1"/>
        <end position="102"/>
    </location>
</feature>
<evidence type="ECO:0000256" key="1">
    <source>
        <dbReference type="SAM" id="MobiDB-lite"/>
    </source>
</evidence>
<evidence type="ECO:0000313" key="3">
    <source>
        <dbReference type="Proteomes" id="UP000266841"/>
    </source>
</evidence>
<dbReference type="AlphaFoldDB" id="K0TR30"/>
<protein>
    <submittedName>
        <fullName evidence="2">Uncharacterized protein</fullName>
    </submittedName>
</protein>
<feature type="compositionally biased region" description="Basic residues" evidence="1">
    <location>
        <begin position="13"/>
        <end position="23"/>
    </location>
</feature>
<reference evidence="2 3" key="1">
    <citation type="journal article" date="2012" name="Genome Biol.">
        <title>Genome and low-iron response of an oceanic diatom adapted to chronic iron limitation.</title>
        <authorList>
            <person name="Lommer M."/>
            <person name="Specht M."/>
            <person name="Roy A.S."/>
            <person name="Kraemer L."/>
            <person name="Andreson R."/>
            <person name="Gutowska M.A."/>
            <person name="Wolf J."/>
            <person name="Bergner S.V."/>
            <person name="Schilhabel M.B."/>
            <person name="Klostermeier U.C."/>
            <person name="Beiko R.G."/>
            <person name="Rosenstiel P."/>
            <person name="Hippler M."/>
            <person name="Laroche J."/>
        </authorList>
    </citation>
    <scope>NUCLEOTIDE SEQUENCE [LARGE SCALE GENOMIC DNA]</scope>
    <source>
        <strain evidence="2 3">CCMP1005</strain>
    </source>
</reference>
<keyword evidence="3" id="KW-1185">Reference proteome</keyword>
<comment type="caution">
    <text evidence="2">The sequence shown here is derived from an EMBL/GenBank/DDBJ whole genome shotgun (WGS) entry which is preliminary data.</text>
</comment>
<dbReference type="Proteomes" id="UP000266841">
    <property type="component" value="Unassembled WGS sequence"/>
</dbReference>
<feature type="compositionally biased region" description="Basic and acidic residues" evidence="1">
    <location>
        <begin position="69"/>
        <end position="102"/>
    </location>
</feature>